<feature type="region of interest" description="Disordered" evidence="1">
    <location>
        <begin position="108"/>
        <end position="140"/>
    </location>
</feature>
<gene>
    <name evidence="2" type="ORF">P167DRAFT_209673</name>
</gene>
<proteinExistence type="predicted"/>
<reference evidence="2 3" key="1">
    <citation type="journal article" date="2018" name="Nat. Ecol. Evol.">
        <title>Pezizomycetes genomes reveal the molecular basis of ectomycorrhizal truffle lifestyle.</title>
        <authorList>
            <person name="Murat C."/>
            <person name="Payen T."/>
            <person name="Noel B."/>
            <person name="Kuo A."/>
            <person name="Morin E."/>
            <person name="Chen J."/>
            <person name="Kohler A."/>
            <person name="Krizsan K."/>
            <person name="Balestrini R."/>
            <person name="Da Silva C."/>
            <person name="Montanini B."/>
            <person name="Hainaut M."/>
            <person name="Levati E."/>
            <person name="Barry K.W."/>
            <person name="Belfiori B."/>
            <person name="Cichocki N."/>
            <person name="Clum A."/>
            <person name="Dockter R.B."/>
            <person name="Fauchery L."/>
            <person name="Guy J."/>
            <person name="Iotti M."/>
            <person name="Le Tacon F."/>
            <person name="Lindquist E.A."/>
            <person name="Lipzen A."/>
            <person name="Malagnac F."/>
            <person name="Mello A."/>
            <person name="Molinier V."/>
            <person name="Miyauchi S."/>
            <person name="Poulain J."/>
            <person name="Riccioni C."/>
            <person name="Rubini A."/>
            <person name="Sitrit Y."/>
            <person name="Splivallo R."/>
            <person name="Traeger S."/>
            <person name="Wang M."/>
            <person name="Zifcakova L."/>
            <person name="Wipf D."/>
            <person name="Zambonelli A."/>
            <person name="Paolocci F."/>
            <person name="Nowrousian M."/>
            <person name="Ottonello S."/>
            <person name="Baldrian P."/>
            <person name="Spatafora J.W."/>
            <person name="Henrissat B."/>
            <person name="Nagy L.G."/>
            <person name="Aury J.M."/>
            <person name="Wincker P."/>
            <person name="Grigoriev I.V."/>
            <person name="Bonfante P."/>
            <person name="Martin F.M."/>
        </authorList>
    </citation>
    <scope>NUCLEOTIDE SEQUENCE [LARGE SCALE GENOMIC DNA]</scope>
    <source>
        <strain evidence="2 3">CCBAS932</strain>
    </source>
</reference>
<dbReference type="InParanoid" id="A0A3N4KM12"/>
<dbReference type="EMBL" id="ML119134">
    <property type="protein sequence ID" value="RPB11617.1"/>
    <property type="molecule type" value="Genomic_DNA"/>
</dbReference>
<evidence type="ECO:0000256" key="1">
    <source>
        <dbReference type="SAM" id="MobiDB-lite"/>
    </source>
</evidence>
<evidence type="ECO:0000313" key="3">
    <source>
        <dbReference type="Proteomes" id="UP000277580"/>
    </source>
</evidence>
<protein>
    <submittedName>
        <fullName evidence="2">Uncharacterized protein</fullName>
    </submittedName>
</protein>
<dbReference type="Proteomes" id="UP000277580">
    <property type="component" value="Unassembled WGS sequence"/>
</dbReference>
<keyword evidence="3" id="KW-1185">Reference proteome</keyword>
<sequence>MAASEVLPAITASHKFVFFLLLGHAGLNQSRVLYTSVQGSQRLIIRQYFGYRDQTRYLDSTKKTLAQSSTSDGDFNIDHVTHALSKPTPDGCDMIYIKIGIASRTCTLQTEQNPSRSKMSRTGFNSQVEHNPIKRRTRRR</sequence>
<name>A0A3N4KM12_9PEZI</name>
<feature type="compositionally biased region" description="Polar residues" evidence="1">
    <location>
        <begin position="108"/>
        <end position="129"/>
    </location>
</feature>
<organism evidence="2 3">
    <name type="scientific">Morchella conica CCBAS932</name>
    <dbReference type="NCBI Taxonomy" id="1392247"/>
    <lineage>
        <taxon>Eukaryota</taxon>
        <taxon>Fungi</taxon>
        <taxon>Dikarya</taxon>
        <taxon>Ascomycota</taxon>
        <taxon>Pezizomycotina</taxon>
        <taxon>Pezizomycetes</taxon>
        <taxon>Pezizales</taxon>
        <taxon>Morchellaceae</taxon>
        <taxon>Morchella</taxon>
    </lineage>
</organism>
<evidence type="ECO:0000313" key="2">
    <source>
        <dbReference type="EMBL" id="RPB11617.1"/>
    </source>
</evidence>
<accession>A0A3N4KM12</accession>
<dbReference type="AlphaFoldDB" id="A0A3N4KM12"/>